<gene>
    <name evidence="2" type="ORF">SAMN05192551_1205</name>
</gene>
<name>A0A1I3I1W0_9FIRM</name>
<proteinExistence type="predicted"/>
<evidence type="ECO:0000313" key="3">
    <source>
        <dbReference type="Proteomes" id="UP000199287"/>
    </source>
</evidence>
<dbReference type="EMBL" id="FOQA01000020">
    <property type="protein sequence ID" value="SFI41946.1"/>
    <property type="molecule type" value="Genomic_DNA"/>
</dbReference>
<evidence type="ECO:0000256" key="1">
    <source>
        <dbReference type="SAM" id="Phobius"/>
    </source>
</evidence>
<feature type="transmembrane region" description="Helical" evidence="1">
    <location>
        <begin position="113"/>
        <end position="129"/>
    </location>
</feature>
<protein>
    <submittedName>
        <fullName evidence="2">Uncharacterized protein</fullName>
    </submittedName>
</protein>
<keyword evidence="1" id="KW-0812">Transmembrane</keyword>
<organism evidence="2 3">
    <name type="scientific">Tindallia magadiensis</name>
    <dbReference type="NCBI Taxonomy" id="69895"/>
    <lineage>
        <taxon>Bacteria</taxon>
        <taxon>Bacillati</taxon>
        <taxon>Bacillota</taxon>
        <taxon>Clostridia</taxon>
        <taxon>Peptostreptococcales</taxon>
        <taxon>Tindalliaceae</taxon>
        <taxon>Tindallia</taxon>
    </lineage>
</organism>
<evidence type="ECO:0000313" key="2">
    <source>
        <dbReference type="EMBL" id="SFI41946.1"/>
    </source>
</evidence>
<dbReference type="STRING" id="69895.SAMN05192551_1205"/>
<keyword evidence="3" id="KW-1185">Reference proteome</keyword>
<reference evidence="3" key="1">
    <citation type="submission" date="2016-10" db="EMBL/GenBank/DDBJ databases">
        <authorList>
            <person name="Varghese N."/>
            <person name="Submissions S."/>
        </authorList>
    </citation>
    <scope>NUCLEOTIDE SEQUENCE [LARGE SCALE GENOMIC DNA]</scope>
    <source>
        <strain evidence="3">Z-7934</strain>
    </source>
</reference>
<sequence length="272" mass="31785">MSLFFEWVLIVIGTFLFIRSILQRGEFSDYFIDIEVVIEGKEEECLKLKLFDNILTSLLIIISGIIIGSQHEYSVCYIAIIAMLRILLHIGVRLIGEKKGFLVIGDNLKRKSILPVVLIVGITAGTVIHDEMKYSTYKEVAGDRINREIEKIEISYSDAPYKDNWLDGFVVRRIKIEDNYTIERILKELEEMELKKTNQAHRKKIYRLDKYYNESENGSVYKTISISEDALEFWIEGRYEIISNNNLFSLLLDLFDKHGEKIEKIKINPRNY</sequence>
<keyword evidence="1" id="KW-0472">Membrane</keyword>
<keyword evidence="1" id="KW-1133">Transmembrane helix</keyword>
<feature type="transmembrane region" description="Helical" evidence="1">
    <location>
        <begin position="6"/>
        <end position="22"/>
    </location>
</feature>
<accession>A0A1I3I1W0</accession>
<feature type="transmembrane region" description="Helical" evidence="1">
    <location>
        <begin position="50"/>
        <end position="68"/>
    </location>
</feature>
<feature type="transmembrane region" description="Helical" evidence="1">
    <location>
        <begin position="74"/>
        <end position="92"/>
    </location>
</feature>
<dbReference type="AlphaFoldDB" id="A0A1I3I1W0"/>
<dbReference type="Proteomes" id="UP000199287">
    <property type="component" value="Unassembled WGS sequence"/>
</dbReference>
<dbReference type="RefSeq" id="WP_093373967.1">
    <property type="nucleotide sequence ID" value="NZ_FOQA01000020.1"/>
</dbReference>